<keyword evidence="3" id="KW-1185">Reference proteome</keyword>
<feature type="region of interest" description="Disordered" evidence="1">
    <location>
        <begin position="1"/>
        <end position="40"/>
    </location>
</feature>
<sequence>MRGPDDEHRKKQFGKPKSESGMLLTRATVDEEAGPEEQKVRATELGGIPCSIWWTLSRHSRDVVGKPHIVTMLDAHSATAGYSFTYDSIFDSMGRLDTALLTGRRNVRGTDRLPNFRRWPYTRAISLNNLTSFRCHRIEGHLGNSLGYSMRSLKTIIQHLLIE</sequence>
<dbReference type="EMBL" id="KV891565">
    <property type="protein sequence ID" value="OON23330.1"/>
    <property type="molecule type" value="Genomic_DNA"/>
</dbReference>
<accession>A0A1S8X9A6</accession>
<name>A0A1S8X9A6_OPIVI</name>
<proteinExistence type="predicted"/>
<evidence type="ECO:0000313" key="3">
    <source>
        <dbReference type="Proteomes" id="UP000243686"/>
    </source>
</evidence>
<protein>
    <submittedName>
        <fullName evidence="2">Uncharacterized protein</fullName>
    </submittedName>
</protein>
<gene>
    <name evidence="2" type="ORF">X801_00763</name>
</gene>
<dbReference type="AlphaFoldDB" id="A0A1S8X9A6"/>
<organism evidence="2 3">
    <name type="scientific">Opisthorchis viverrini</name>
    <name type="common">Southeast Asian liver fluke</name>
    <dbReference type="NCBI Taxonomy" id="6198"/>
    <lineage>
        <taxon>Eukaryota</taxon>
        <taxon>Metazoa</taxon>
        <taxon>Spiralia</taxon>
        <taxon>Lophotrochozoa</taxon>
        <taxon>Platyhelminthes</taxon>
        <taxon>Trematoda</taxon>
        <taxon>Digenea</taxon>
        <taxon>Opisthorchiida</taxon>
        <taxon>Opisthorchiata</taxon>
        <taxon>Opisthorchiidae</taxon>
        <taxon>Opisthorchis</taxon>
    </lineage>
</organism>
<evidence type="ECO:0000313" key="2">
    <source>
        <dbReference type="EMBL" id="OON23330.1"/>
    </source>
</evidence>
<dbReference type="Proteomes" id="UP000243686">
    <property type="component" value="Unassembled WGS sequence"/>
</dbReference>
<reference evidence="2 3" key="1">
    <citation type="submission" date="2015-03" db="EMBL/GenBank/DDBJ databases">
        <title>Draft genome of the nematode, Opisthorchis viverrini.</title>
        <authorList>
            <person name="Mitreva M."/>
        </authorList>
    </citation>
    <scope>NUCLEOTIDE SEQUENCE [LARGE SCALE GENOMIC DNA]</scope>
    <source>
        <strain evidence="2">Khon Kaen</strain>
    </source>
</reference>
<evidence type="ECO:0000256" key="1">
    <source>
        <dbReference type="SAM" id="MobiDB-lite"/>
    </source>
</evidence>